<dbReference type="PANTHER" id="PTHR12873:SF0">
    <property type="entry name" value="TWINKLE MTDNA HELICASE"/>
    <property type="match status" value="1"/>
</dbReference>
<dbReference type="Gene3D" id="3.40.1360.10">
    <property type="match status" value="1"/>
</dbReference>
<sequence length="658" mass="72227">MSTNEGPVAFFERNRIAHEVKGREVETACPVCHKERHCQINASTWLWHCKRCDARGNESSLKIALGLQFEVSTATKTSLDQVEQRSLEAALRSARPRSDVERWTFDLISHPDAALARDYLRGRGFPLEICERYRLGWCANPDGTTPRSARRRVLPTEVEVTGPGWIVLPSFLRSLDGRPDPTSAAVVKLRSVPPSERAFRRLVGGESVLFAPNGVDPTSTLLVVGGELDALSCVVAGWSNVISSTVGEPNWKPETTALLDSCEDIVVAYDNDEAGRKGAAKLVETLGSHRCRVGTWPSGAKDANDALQKLGSGFNVAAIVDSSKSLGTESIVKVSDVRDEYVSELRGGRPRGVSSGWPDLDALVGGIRFGEVTLVTGDTASGKSTFCSHFALNMASAGHRVLFCPFELGPKRQLAKFVRQFSRTAPDLLSDSDLDATLDALDGLPLFLLRRYGSIKLESMRNTLLHCIRRLGVRFVVLDHLHFMISEGPEERTDLDAMMKLLAEVAVDLRVHIVVVAHPRQAHSSNETHKDNRIIQASDLKGSAGLKQLADNIWSVWRPRKADRSDSKRDANSSVAVVYVLKNRDDFGSEGSVAFRFGLQSATFETAADEDSSPAPPKTLASILPQTDQAPRPRRLRKVAIDTPPPSRHWTETEKDSE</sequence>
<organism evidence="3">
    <name type="scientific">uncultured Caudovirales phage</name>
    <dbReference type="NCBI Taxonomy" id="2100421"/>
    <lineage>
        <taxon>Viruses</taxon>
        <taxon>Duplodnaviria</taxon>
        <taxon>Heunggongvirae</taxon>
        <taxon>Uroviricota</taxon>
        <taxon>Caudoviricetes</taxon>
        <taxon>Peduoviridae</taxon>
        <taxon>Maltschvirus</taxon>
        <taxon>Maltschvirus maltsch</taxon>
    </lineage>
</organism>
<gene>
    <name evidence="3" type="ORF">UFOVP567_7</name>
</gene>
<dbReference type="GO" id="GO:0006260">
    <property type="term" value="P:DNA replication"/>
    <property type="evidence" value="ECO:0007669"/>
    <property type="project" value="InterPro"/>
</dbReference>
<dbReference type="Gene3D" id="3.40.50.300">
    <property type="entry name" value="P-loop containing nucleotide triphosphate hydrolases"/>
    <property type="match status" value="1"/>
</dbReference>
<dbReference type="Pfam" id="PF03796">
    <property type="entry name" value="DnaB_C"/>
    <property type="match status" value="1"/>
</dbReference>
<evidence type="ECO:0000256" key="1">
    <source>
        <dbReference type="SAM" id="MobiDB-lite"/>
    </source>
</evidence>
<dbReference type="Pfam" id="PF13155">
    <property type="entry name" value="Toprim_2"/>
    <property type="match status" value="1"/>
</dbReference>
<feature type="domain" description="SF4 helicase" evidence="2">
    <location>
        <begin position="346"/>
        <end position="611"/>
    </location>
</feature>
<dbReference type="GO" id="GO:0005524">
    <property type="term" value="F:ATP binding"/>
    <property type="evidence" value="ECO:0007669"/>
    <property type="project" value="InterPro"/>
</dbReference>
<name>A0A6J5N346_9CAUD</name>
<feature type="region of interest" description="Disordered" evidence="1">
    <location>
        <begin position="606"/>
        <end position="658"/>
    </location>
</feature>
<dbReference type="EMBL" id="LR796544">
    <property type="protein sequence ID" value="CAB4150269.1"/>
    <property type="molecule type" value="Genomic_DNA"/>
</dbReference>
<evidence type="ECO:0000259" key="2">
    <source>
        <dbReference type="PROSITE" id="PS51199"/>
    </source>
</evidence>
<dbReference type="PROSITE" id="PS51199">
    <property type="entry name" value="SF4_HELICASE"/>
    <property type="match status" value="1"/>
</dbReference>
<dbReference type="SUPFAM" id="SSF56731">
    <property type="entry name" value="DNA primase core"/>
    <property type="match status" value="1"/>
</dbReference>
<proteinExistence type="predicted"/>
<dbReference type="InterPro" id="IPR007694">
    <property type="entry name" value="DNA_helicase_DnaB-like_C"/>
</dbReference>
<dbReference type="InterPro" id="IPR027032">
    <property type="entry name" value="Twinkle-like"/>
</dbReference>
<accession>A0A6J5N346</accession>
<dbReference type="PANTHER" id="PTHR12873">
    <property type="entry name" value="T7-LIKE MITOCHONDRIAL DNA HELICASE"/>
    <property type="match status" value="1"/>
</dbReference>
<evidence type="ECO:0000313" key="3">
    <source>
        <dbReference type="EMBL" id="CAB4150269.1"/>
    </source>
</evidence>
<dbReference type="GO" id="GO:0043139">
    <property type="term" value="F:5'-3' DNA helicase activity"/>
    <property type="evidence" value="ECO:0007669"/>
    <property type="project" value="InterPro"/>
</dbReference>
<feature type="compositionally biased region" description="Basic and acidic residues" evidence="1">
    <location>
        <begin position="649"/>
        <end position="658"/>
    </location>
</feature>
<dbReference type="GO" id="GO:0003697">
    <property type="term" value="F:single-stranded DNA binding"/>
    <property type="evidence" value="ECO:0007669"/>
    <property type="project" value="InterPro"/>
</dbReference>
<protein>
    <submittedName>
        <fullName evidence="3">Bacterial DnaG primase, TOPRIM domain</fullName>
    </submittedName>
</protein>
<dbReference type="SUPFAM" id="SSF52540">
    <property type="entry name" value="P-loop containing nucleoside triphosphate hydrolases"/>
    <property type="match status" value="1"/>
</dbReference>
<dbReference type="InterPro" id="IPR034151">
    <property type="entry name" value="TOPRIM_DnaG_bac"/>
</dbReference>
<dbReference type="CDD" id="cd03364">
    <property type="entry name" value="TOPRIM_DnaG_primases"/>
    <property type="match status" value="1"/>
</dbReference>
<reference evidence="3" key="1">
    <citation type="submission" date="2020-04" db="EMBL/GenBank/DDBJ databases">
        <authorList>
            <person name="Chiriac C."/>
            <person name="Salcher M."/>
            <person name="Ghai R."/>
            <person name="Kavagutti S V."/>
        </authorList>
    </citation>
    <scope>NUCLEOTIDE SEQUENCE</scope>
</reference>
<dbReference type="InterPro" id="IPR027417">
    <property type="entry name" value="P-loop_NTPase"/>
</dbReference>